<reference evidence="2 3" key="1">
    <citation type="journal article" date="2018" name="Biotechnol. Biofuels">
        <title>Integrative visual omics of the white-rot fungus Polyporus brumalis exposes the biotechnological potential of its oxidative enzymes for delignifying raw plant biomass.</title>
        <authorList>
            <person name="Miyauchi S."/>
            <person name="Rancon A."/>
            <person name="Drula E."/>
            <person name="Hage H."/>
            <person name="Chaduli D."/>
            <person name="Favel A."/>
            <person name="Grisel S."/>
            <person name="Henrissat B."/>
            <person name="Herpoel-Gimbert I."/>
            <person name="Ruiz-Duenas F.J."/>
            <person name="Chevret D."/>
            <person name="Hainaut M."/>
            <person name="Lin J."/>
            <person name="Wang M."/>
            <person name="Pangilinan J."/>
            <person name="Lipzen A."/>
            <person name="Lesage-Meessen L."/>
            <person name="Navarro D."/>
            <person name="Riley R."/>
            <person name="Grigoriev I.V."/>
            <person name="Zhou S."/>
            <person name="Raouche S."/>
            <person name="Rosso M.N."/>
        </authorList>
    </citation>
    <scope>NUCLEOTIDE SEQUENCE [LARGE SCALE GENOMIC DNA]</scope>
    <source>
        <strain evidence="2 3">BRFM 1820</strain>
    </source>
</reference>
<evidence type="ECO:0000313" key="3">
    <source>
        <dbReference type="Proteomes" id="UP000256964"/>
    </source>
</evidence>
<feature type="signal peptide" evidence="1">
    <location>
        <begin position="1"/>
        <end position="18"/>
    </location>
</feature>
<keyword evidence="3" id="KW-1185">Reference proteome</keyword>
<dbReference type="EMBL" id="KZ857400">
    <property type="protein sequence ID" value="RDX50332.1"/>
    <property type="molecule type" value="Genomic_DNA"/>
</dbReference>
<accession>A0A371DCX9</accession>
<evidence type="ECO:0008006" key="4">
    <source>
        <dbReference type="Google" id="ProtNLM"/>
    </source>
</evidence>
<evidence type="ECO:0000256" key="1">
    <source>
        <dbReference type="SAM" id="SignalP"/>
    </source>
</evidence>
<keyword evidence="1" id="KW-0732">Signal</keyword>
<evidence type="ECO:0000313" key="2">
    <source>
        <dbReference type="EMBL" id="RDX50332.1"/>
    </source>
</evidence>
<dbReference type="AlphaFoldDB" id="A0A371DCX9"/>
<proteinExistence type="predicted"/>
<feature type="chain" id="PRO_5016704219" description="Secreted protein" evidence="1">
    <location>
        <begin position="19"/>
        <end position="76"/>
    </location>
</feature>
<name>A0A371DCX9_9APHY</name>
<organism evidence="2 3">
    <name type="scientific">Lentinus brumalis</name>
    <dbReference type="NCBI Taxonomy" id="2498619"/>
    <lineage>
        <taxon>Eukaryota</taxon>
        <taxon>Fungi</taxon>
        <taxon>Dikarya</taxon>
        <taxon>Basidiomycota</taxon>
        <taxon>Agaricomycotina</taxon>
        <taxon>Agaricomycetes</taxon>
        <taxon>Polyporales</taxon>
        <taxon>Polyporaceae</taxon>
        <taxon>Lentinus</taxon>
    </lineage>
</organism>
<dbReference type="Proteomes" id="UP000256964">
    <property type="component" value="Unassembled WGS sequence"/>
</dbReference>
<gene>
    <name evidence="2" type="ORF">OH76DRAFT_471569</name>
</gene>
<protein>
    <recommendedName>
        <fullName evidence="4">Secreted protein</fullName>
    </recommendedName>
</protein>
<sequence length="76" mass="7961">MMLPVLLLRVAATARALGQVLGPRAETSTIEATSQSVWTPGQIETMRTGVRSCGKMLGLQLPCSIGLSLAPERAPA</sequence>